<dbReference type="GeneID" id="26258665"/>
<accession>W7EME3</accession>
<dbReference type="EMBL" id="KI968698">
    <property type="protein sequence ID" value="EUN31623.1"/>
    <property type="molecule type" value="Genomic_DNA"/>
</dbReference>
<dbReference type="Proteomes" id="UP000054337">
    <property type="component" value="Unassembled WGS sequence"/>
</dbReference>
<dbReference type="AlphaFoldDB" id="W7EME3"/>
<evidence type="ECO:0000313" key="1">
    <source>
        <dbReference type="EMBL" id="EUN31623.1"/>
    </source>
</evidence>
<organism evidence="1 2">
    <name type="scientific">Bipolaris victoriae (strain FI3)</name>
    <name type="common">Victoria blight of oats agent</name>
    <name type="synonym">Cochliobolus victoriae</name>
    <dbReference type="NCBI Taxonomy" id="930091"/>
    <lineage>
        <taxon>Eukaryota</taxon>
        <taxon>Fungi</taxon>
        <taxon>Dikarya</taxon>
        <taxon>Ascomycota</taxon>
        <taxon>Pezizomycotina</taxon>
        <taxon>Dothideomycetes</taxon>
        <taxon>Pleosporomycetidae</taxon>
        <taxon>Pleosporales</taxon>
        <taxon>Pleosporineae</taxon>
        <taxon>Pleosporaceae</taxon>
        <taxon>Bipolaris</taxon>
    </lineage>
</organism>
<dbReference type="HOGENOM" id="CLU_2533528_0_0_1"/>
<reference evidence="1 2" key="1">
    <citation type="journal article" date="2013" name="PLoS Genet.">
        <title>Comparative genome structure, secondary metabolite, and effector coding capacity across Cochliobolus pathogens.</title>
        <authorList>
            <person name="Condon B.J."/>
            <person name="Leng Y."/>
            <person name="Wu D."/>
            <person name="Bushley K.E."/>
            <person name="Ohm R.A."/>
            <person name="Otillar R."/>
            <person name="Martin J."/>
            <person name="Schackwitz W."/>
            <person name="Grimwood J."/>
            <person name="MohdZainudin N."/>
            <person name="Xue C."/>
            <person name="Wang R."/>
            <person name="Manning V.A."/>
            <person name="Dhillon B."/>
            <person name="Tu Z.J."/>
            <person name="Steffenson B.J."/>
            <person name="Salamov A."/>
            <person name="Sun H."/>
            <person name="Lowry S."/>
            <person name="LaButti K."/>
            <person name="Han J."/>
            <person name="Copeland A."/>
            <person name="Lindquist E."/>
            <person name="Barry K."/>
            <person name="Schmutz J."/>
            <person name="Baker S.E."/>
            <person name="Ciuffetti L.M."/>
            <person name="Grigoriev I.V."/>
            <person name="Zhong S."/>
            <person name="Turgeon B.G."/>
        </authorList>
    </citation>
    <scope>NUCLEOTIDE SEQUENCE [LARGE SCALE GENOMIC DNA]</scope>
    <source>
        <strain evidence="1 2">FI3</strain>
    </source>
</reference>
<sequence length="84" mass="8765">LGGDAFTAGAAAVYQAPFYPFPTRLAPHAASAYIATQTGCLLLLLAHGLPPRVAPCSWHAAFQMPQTDASHVRLTNPPSASHTP</sequence>
<feature type="non-terminal residue" evidence="1">
    <location>
        <position position="1"/>
    </location>
</feature>
<dbReference type="RefSeq" id="XP_014561205.1">
    <property type="nucleotide sequence ID" value="XM_014705719.1"/>
</dbReference>
<proteinExistence type="predicted"/>
<protein>
    <submittedName>
        <fullName evidence="1">Uncharacterized protein</fullName>
    </submittedName>
</protein>
<name>W7EME3_BIPV3</name>
<evidence type="ECO:0000313" key="2">
    <source>
        <dbReference type="Proteomes" id="UP000054337"/>
    </source>
</evidence>
<keyword evidence="2" id="KW-1185">Reference proteome</keyword>
<gene>
    <name evidence="1" type="ORF">COCVIDRAFT_87417</name>
</gene>